<dbReference type="SMART" id="SM00344">
    <property type="entry name" value="HTH_ASNC"/>
    <property type="match status" value="1"/>
</dbReference>
<dbReference type="GO" id="GO:0043201">
    <property type="term" value="P:response to L-leucine"/>
    <property type="evidence" value="ECO:0007669"/>
    <property type="project" value="TreeGrafter"/>
</dbReference>
<sequence>MAGMRRVLDRIDQRILDELQRDGRLSIVELARRVFLTKTPTAERVRRLEKTGVISGYHARIAPDQVDLSHVTVVHVNLTKTSDEMLDAFNVAVTRIPEVQSCLMIAGSFDYMLKVRTRNMAHFREVLGEQIGKLPGVMQTHSFAVMETVKDTNAIMMAEEITAS</sequence>
<proteinExistence type="predicted"/>
<dbReference type="InterPro" id="IPR011008">
    <property type="entry name" value="Dimeric_a/b-barrel"/>
</dbReference>
<evidence type="ECO:0000256" key="3">
    <source>
        <dbReference type="ARBA" id="ARBA00023159"/>
    </source>
</evidence>
<dbReference type="PROSITE" id="PS50956">
    <property type="entry name" value="HTH_ASNC_2"/>
    <property type="match status" value="1"/>
</dbReference>
<dbReference type="GO" id="GO:0043565">
    <property type="term" value="F:sequence-specific DNA binding"/>
    <property type="evidence" value="ECO:0007669"/>
    <property type="project" value="InterPro"/>
</dbReference>
<dbReference type="AlphaFoldDB" id="A0A6N6JCT9"/>
<dbReference type="SUPFAM" id="SSF54909">
    <property type="entry name" value="Dimeric alpha+beta barrel"/>
    <property type="match status" value="1"/>
</dbReference>
<organism evidence="6 7">
    <name type="scientific">Litoreibacter roseus</name>
    <dbReference type="NCBI Taxonomy" id="2601869"/>
    <lineage>
        <taxon>Bacteria</taxon>
        <taxon>Pseudomonadati</taxon>
        <taxon>Pseudomonadota</taxon>
        <taxon>Alphaproteobacteria</taxon>
        <taxon>Rhodobacterales</taxon>
        <taxon>Roseobacteraceae</taxon>
        <taxon>Litoreibacter</taxon>
    </lineage>
</organism>
<dbReference type="Gene3D" id="3.30.70.920">
    <property type="match status" value="1"/>
</dbReference>
<evidence type="ECO:0000313" key="7">
    <source>
        <dbReference type="Proteomes" id="UP000436822"/>
    </source>
</evidence>
<dbReference type="Gene3D" id="1.10.10.10">
    <property type="entry name" value="Winged helix-like DNA-binding domain superfamily/Winged helix DNA-binding domain"/>
    <property type="match status" value="1"/>
</dbReference>
<dbReference type="InterPro" id="IPR000485">
    <property type="entry name" value="AsnC-type_HTH_dom"/>
</dbReference>
<dbReference type="InterPro" id="IPR036390">
    <property type="entry name" value="WH_DNA-bd_sf"/>
</dbReference>
<dbReference type="Proteomes" id="UP000436822">
    <property type="component" value="Unassembled WGS sequence"/>
</dbReference>
<dbReference type="InterPro" id="IPR036388">
    <property type="entry name" value="WH-like_DNA-bd_sf"/>
</dbReference>
<dbReference type="Pfam" id="PF01037">
    <property type="entry name" value="AsnC_trans_reg"/>
    <property type="match status" value="1"/>
</dbReference>
<dbReference type="InterPro" id="IPR019887">
    <property type="entry name" value="Tscrpt_reg_AsnC/Lrp_C"/>
</dbReference>
<dbReference type="GO" id="GO:0006524">
    <property type="term" value="P:alanine catabolic process"/>
    <property type="evidence" value="ECO:0007669"/>
    <property type="project" value="TreeGrafter"/>
</dbReference>
<keyword evidence="2" id="KW-0238">DNA-binding</keyword>
<comment type="caution">
    <text evidence="6">The sequence shown here is derived from an EMBL/GenBank/DDBJ whole genome shotgun (WGS) entry which is preliminary data.</text>
</comment>
<keyword evidence="7" id="KW-1185">Reference proteome</keyword>
<protein>
    <submittedName>
        <fullName evidence="6">AsnC family transcriptional regulator</fullName>
    </submittedName>
</protein>
<dbReference type="InterPro" id="IPR019888">
    <property type="entry name" value="Tscrpt_reg_AsnC-like"/>
</dbReference>
<dbReference type="GO" id="GO:0005829">
    <property type="term" value="C:cytosol"/>
    <property type="evidence" value="ECO:0007669"/>
    <property type="project" value="TreeGrafter"/>
</dbReference>
<keyword evidence="3" id="KW-0010">Activator</keyword>
<accession>A0A6N6JCT9</accession>
<dbReference type="FunFam" id="1.10.10.10:FF:000186">
    <property type="entry name" value="AsnC family transcriptional regulator"/>
    <property type="match status" value="1"/>
</dbReference>
<evidence type="ECO:0000256" key="4">
    <source>
        <dbReference type="ARBA" id="ARBA00023163"/>
    </source>
</evidence>
<dbReference type="EMBL" id="BLJE01000001">
    <property type="protein sequence ID" value="GFE63239.1"/>
    <property type="molecule type" value="Genomic_DNA"/>
</dbReference>
<evidence type="ECO:0000256" key="1">
    <source>
        <dbReference type="ARBA" id="ARBA00023015"/>
    </source>
</evidence>
<feature type="domain" description="HTH asnC-type" evidence="5">
    <location>
        <begin position="8"/>
        <end position="69"/>
    </location>
</feature>
<name>A0A6N6JCT9_9RHOB</name>
<evidence type="ECO:0000313" key="6">
    <source>
        <dbReference type="EMBL" id="GFE63239.1"/>
    </source>
</evidence>
<dbReference type="PANTHER" id="PTHR30154">
    <property type="entry name" value="LEUCINE-RESPONSIVE REGULATORY PROTEIN"/>
    <property type="match status" value="1"/>
</dbReference>
<reference evidence="6 7" key="1">
    <citation type="submission" date="2019-12" db="EMBL/GenBank/DDBJ databases">
        <title>Litoreibacter badius sp. nov., a novel bacteriochlorophyll a-containing bacterium in the genus Litoreibacter.</title>
        <authorList>
            <person name="Kanamuro M."/>
            <person name="Takabe Y."/>
            <person name="Mori K."/>
            <person name="Takaichi S."/>
            <person name="Hanada S."/>
        </authorList>
    </citation>
    <scope>NUCLEOTIDE SEQUENCE [LARGE SCALE GENOMIC DNA]</scope>
    <source>
        <strain evidence="6 7">K6</strain>
    </source>
</reference>
<dbReference type="PRINTS" id="PR00033">
    <property type="entry name" value="HTHASNC"/>
</dbReference>
<dbReference type="Pfam" id="PF13412">
    <property type="entry name" value="HTH_24"/>
    <property type="match status" value="1"/>
</dbReference>
<keyword evidence="1" id="KW-0805">Transcription regulation</keyword>
<keyword evidence="4" id="KW-0804">Transcription</keyword>
<evidence type="ECO:0000259" key="5">
    <source>
        <dbReference type="PROSITE" id="PS50956"/>
    </source>
</evidence>
<gene>
    <name evidence="6" type="ORF">KIN_03130</name>
</gene>
<dbReference type="SUPFAM" id="SSF46785">
    <property type="entry name" value="Winged helix' DNA-binding domain"/>
    <property type="match status" value="1"/>
</dbReference>
<dbReference type="PANTHER" id="PTHR30154:SF0">
    <property type="entry name" value="LEUCINE-RESPONSIVE REGULATORY PROTEIN"/>
    <property type="match status" value="1"/>
</dbReference>
<evidence type="ECO:0000256" key="2">
    <source>
        <dbReference type="ARBA" id="ARBA00023125"/>
    </source>
</evidence>